<name>A0A443P9U3_9MAGN</name>
<reference evidence="12 13" key="1">
    <citation type="journal article" date="2019" name="Nat. Plants">
        <title>Stout camphor tree genome fills gaps in understanding of flowering plant genome evolution.</title>
        <authorList>
            <person name="Chaw S.M."/>
            <person name="Liu Y.C."/>
            <person name="Wu Y.W."/>
            <person name="Wang H.Y."/>
            <person name="Lin C.I."/>
            <person name="Wu C.S."/>
            <person name="Ke H.M."/>
            <person name="Chang L.Y."/>
            <person name="Hsu C.Y."/>
            <person name="Yang H.T."/>
            <person name="Sudianto E."/>
            <person name="Hsu M.H."/>
            <person name="Wu K.P."/>
            <person name="Wang L.N."/>
            <person name="Leebens-Mack J.H."/>
            <person name="Tsai I.J."/>
        </authorList>
    </citation>
    <scope>NUCLEOTIDE SEQUENCE [LARGE SCALE GENOMIC DNA]</scope>
    <source>
        <strain evidence="13">cv. Chaw 1501</strain>
        <tissue evidence="12">Young leaves</tissue>
    </source>
</reference>
<comment type="catalytic activity">
    <reaction evidence="10">
        <text>[(1-&gt;4)-alpha-D-galacturonosyl methyl ester](n) + n H2O = [(1-&gt;4)-alpha-D-galacturonosyl](n) + n methanol + n H(+)</text>
        <dbReference type="Rhea" id="RHEA:22380"/>
        <dbReference type="Rhea" id="RHEA-COMP:14570"/>
        <dbReference type="Rhea" id="RHEA-COMP:14573"/>
        <dbReference type="ChEBI" id="CHEBI:15377"/>
        <dbReference type="ChEBI" id="CHEBI:15378"/>
        <dbReference type="ChEBI" id="CHEBI:17790"/>
        <dbReference type="ChEBI" id="CHEBI:140522"/>
        <dbReference type="ChEBI" id="CHEBI:140523"/>
        <dbReference type="EC" id="3.1.1.11"/>
    </reaction>
</comment>
<dbReference type="InterPro" id="IPR000070">
    <property type="entry name" value="Pectinesterase_cat"/>
</dbReference>
<dbReference type="SUPFAM" id="SSF51126">
    <property type="entry name" value="Pectin lyase-like"/>
    <property type="match status" value="1"/>
</dbReference>
<dbReference type="Gene3D" id="2.160.20.10">
    <property type="entry name" value="Single-stranded right-handed beta-helix, Pectin lyase-like"/>
    <property type="match status" value="1"/>
</dbReference>
<dbReference type="InterPro" id="IPR033131">
    <property type="entry name" value="Pectinesterase_Asp_AS"/>
</dbReference>
<dbReference type="Gene3D" id="1.20.140.40">
    <property type="entry name" value="Invertase/pectin methylesterase inhibitor family protein"/>
    <property type="match status" value="1"/>
</dbReference>
<dbReference type="Pfam" id="PF01095">
    <property type="entry name" value="Pectinesterase"/>
    <property type="match status" value="1"/>
</dbReference>
<dbReference type="PANTHER" id="PTHR31707">
    <property type="entry name" value="PECTINESTERASE"/>
    <property type="match status" value="1"/>
</dbReference>
<evidence type="ECO:0000256" key="2">
    <source>
        <dbReference type="ARBA" id="ARBA00005184"/>
    </source>
</evidence>
<dbReference type="STRING" id="337451.A0A443P9U3"/>
<sequence>MPTTTAILSFLPLLLLLHSLSSHGAVSHVQREEAIGAAREHVARATSWARSSLGLAESDRRAEVDGAAWRDCVQLYEDSEDRLTRLASPHVWDDARTWLSAALTCHMTCLDSLRERNSFVPVYAENVTVSLRNALALYALPWNETGMLCVVGRYRMPGTGQKQMENQGLEENQGLLASWEAAAWRADFVVAKDGSGNYKTINEAISALARRGQSRSNRVVIYVKSGVYPENVEIRRGMKNVMFVGDGIDKTIFLAFDSLNVLAIGVSADGFWARDMTFENTAGPAKHQAVALRVGSDLSVFYRTLSLYYPKGKFYRDCHIYGTIDFIFGNAAAVLQNCDIHVRRPMGQQSNMITAQGRTDPNQNTGISIHASRVTPALDFQDVKGSFRTFLGRPWQKFSRTVFMKTDLDGLIDPRGWKEWSGGFALSTLYYGEHMNYGKGAVTSGRVKWPGFHVLRNPSDADPFTVQRFIQGETWIPGTGVPFIPGL</sequence>
<keyword evidence="7 10" id="KW-0378">Hydrolase</keyword>
<evidence type="ECO:0000256" key="1">
    <source>
        <dbReference type="ARBA" id="ARBA00004191"/>
    </source>
</evidence>
<dbReference type="InterPro" id="IPR006501">
    <property type="entry name" value="Pectinesterase_inhib_dom"/>
</dbReference>
<comment type="similarity">
    <text evidence="4">In the C-terminal section; belongs to the pectinesterase family.</text>
</comment>
<feature type="active site" evidence="9">
    <location>
        <position position="325"/>
    </location>
</feature>
<dbReference type="PROSITE" id="PS00503">
    <property type="entry name" value="PECTINESTERASE_2"/>
    <property type="match status" value="1"/>
</dbReference>
<accession>A0A443P9U3</accession>
<evidence type="ECO:0000256" key="4">
    <source>
        <dbReference type="ARBA" id="ARBA00007786"/>
    </source>
</evidence>
<dbReference type="GO" id="GO:0004857">
    <property type="term" value="F:enzyme inhibitor activity"/>
    <property type="evidence" value="ECO:0007669"/>
    <property type="project" value="InterPro"/>
</dbReference>
<evidence type="ECO:0000256" key="6">
    <source>
        <dbReference type="ARBA" id="ARBA00022512"/>
    </source>
</evidence>
<dbReference type="Proteomes" id="UP000283530">
    <property type="component" value="Unassembled WGS sequence"/>
</dbReference>
<keyword evidence="6" id="KW-0134">Cell wall</keyword>
<evidence type="ECO:0000313" key="13">
    <source>
        <dbReference type="Proteomes" id="UP000283530"/>
    </source>
</evidence>
<feature type="domain" description="Pectinesterase inhibitor" evidence="11">
    <location>
        <begin position="2"/>
        <end position="137"/>
    </location>
</feature>
<keyword evidence="6" id="KW-0964">Secreted</keyword>
<dbReference type="InterPro" id="IPR035513">
    <property type="entry name" value="Invertase/methylesterase_inhib"/>
</dbReference>
<protein>
    <recommendedName>
        <fullName evidence="5 10">Pectinesterase</fullName>
        <ecNumber evidence="5 10">3.1.1.11</ecNumber>
    </recommendedName>
</protein>
<evidence type="ECO:0000259" key="11">
    <source>
        <dbReference type="SMART" id="SM00856"/>
    </source>
</evidence>
<organism evidence="12 13">
    <name type="scientific">Cinnamomum micranthum f. kanehirae</name>
    <dbReference type="NCBI Taxonomy" id="337451"/>
    <lineage>
        <taxon>Eukaryota</taxon>
        <taxon>Viridiplantae</taxon>
        <taxon>Streptophyta</taxon>
        <taxon>Embryophyta</taxon>
        <taxon>Tracheophyta</taxon>
        <taxon>Spermatophyta</taxon>
        <taxon>Magnoliopsida</taxon>
        <taxon>Magnoliidae</taxon>
        <taxon>Laurales</taxon>
        <taxon>Lauraceae</taxon>
        <taxon>Cinnamomum</taxon>
    </lineage>
</organism>
<dbReference type="SUPFAM" id="SSF101148">
    <property type="entry name" value="Plant invertase/pectin methylesterase inhibitor"/>
    <property type="match status" value="1"/>
</dbReference>
<comment type="caution">
    <text evidence="12">The sequence shown here is derived from an EMBL/GenBank/DDBJ whole genome shotgun (WGS) entry which is preliminary data.</text>
</comment>
<feature type="signal peptide" evidence="10">
    <location>
        <begin position="1"/>
        <end position="24"/>
    </location>
</feature>
<dbReference type="FunFam" id="2.160.20.10:FF:000029">
    <property type="entry name" value="Pectinesterase 4"/>
    <property type="match status" value="1"/>
</dbReference>
<feature type="chain" id="PRO_5018817998" description="Pectinesterase" evidence="10">
    <location>
        <begin position="25"/>
        <end position="487"/>
    </location>
</feature>
<dbReference type="GO" id="GO:0042545">
    <property type="term" value="P:cell wall modification"/>
    <property type="evidence" value="ECO:0007669"/>
    <property type="project" value="UniProtKB-UniRule"/>
</dbReference>
<dbReference type="InterPro" id="IPR012334">
    <property type="entry name" value="Pectin_lyas_fold"/>
</dbReference>
<proteinExistence type="inferred from homology"/>
<dbReference type="InterPro" id="IPR011050">
    <property type="entry name" value="Pectin_lyase_fold/virulence"/>
</dbReference>
<dbReference type="GO" id="GO:0030599">
    <property type="term" value="F:pectinesterase activity"/>
    <property type="evidence" value="ECO:0007669"/>
    <property type="project" value="UniProtKB-UniRule"/>
</dbReference>
<evidence type="ECO:0000256" key="3">
    <source>
        <dbReference type="ARBA" id="ARBA00006027"/>
    </source>
</evidence>
<evidence type="ECO:0000256" key="9">
    <source>
        <dbReference type="PROSITE-ProRule" id="PRU10040"/>
    </source>
</evidence>
<evidence type="ECO:0000256" key="7">
    <source>
        <dbReference type="ARBA" id="ARBA00022801"/>
    </source>
</evidence>
<keyword evidence="8 10" id="KW-0063">Aspartyl esterase</keyword>
<evidence type="ECO:0000256" key="10">
    <source>
        <dbReference type="RuleBase" id="RU000589"/>
    </source>
</evidence>
<evidence type="ECO:0000256" key="8">
    <source>
        <dbReference type="ARBA" id="ARBA00023085"/>
    </source>
</evidence>
<dbReference type="AlphaFoldDB" id="A0A443P9U3"/>
<dbReference type="CDD" id="cd15799">
    <property type="entry name" value="PMEI-like_4"/>
    <property type="match status" value="1"/>
</dbReference>
<dbReference type="UniPathway" id="UPA00545">
    <property type="reaction ID" value="UER00823"/>
</dbReference>
<evidence type="ECO:0000256" key="5">
    <source>
        <dbReference type="ARBA" id="ARBA00013229"/>
    </source>
</evidence>
<comment type="similarity">
    <text evidence="3">In the N-terminal section; belongs to the PMEI family.</text>
</comment>
<dbReference type="GO" id="GO:0045490">
    <property type="term" value="P:pectin catabolic process"/>
    <property type="evidence" value="ECO:0007669"/>
    <property type="project" value="UniProtKB-UniRule"/>
</dbReference>
<dbReference type="OrthoDB" id="2019149at2759"/>
<keyword evidence="10" id="KW-0732">Signal</keyword>
<comment type="pathway">
    <text evidence="2 10">Glycan metabolism; pectin degradation; 2-dehydro-3-deoxy-D-gluconate from pectin: step 1/5.</text>
</comment>
<dbReference type="SMART" id="SM00856">
    <property type="entry name" value="PMEI"/>
    <property type="match status" value="1"/>
</dbReference>
<comment type="subcellular location">
    <subcellularLocation>
        <location evidence="1">Secreted</location>
        <location evidence="1">Cell wall</location>
    </subcellularLocation>
</comment>
<gene>
    <name evidence="12" type="ORF">CKAN_01645500</name>
</gene>
<dbReference type="EC" id="3.1.1.11" evidence="5 10"/>
<dbReference type="EMBL" id="QPKB01000006">
    <property type="protein sequence ID" value="RWR87510.1"/>
    <property type="molecule type" value="Genomic_DNA"/>
</dbReference>
<dbReference type="Pfam" id="PF04043">
    <property type="entry name" value="PMEI"/>
    <property type="match status" value="1"/>
</dbReference>
<evidence type="ECO:0000313" key="12">
    <source>
        <dbReference type="EMBL" id="RWR87510.1"/>
    </source>
</evidence>
<keyword evidence="13" id="KW-1185">Reference proteome</keyword>